<comment type="caution">
    <text evidence="1">The sequence shown here is derived from an EMBL/GenBank/DDBJ whole genome shotgun (WGS) entry which is preliminary data.</text>
</comment>
<evidence type="ECO:0000313" key="1">
    <source>
        <dbReference type="EMBL" id="GGC57757.1"/>
    </source>
</evidence>
<keyword evidence="2" id="KW-1185">Reference proteome</keyword>
<dbReference type="RefSeq" id="WP_115776978.1">
    <property type="nucleotide sequence ID" value="NZ_BMHL01000010.1"/>
</dbReference>
<name>A0ABQ1N7V3_9BURK</name>
<sequence>MPTEIGTDDRTDVQGQKPVTYLDRTFRSRTLVFADGSTLAVEKSTAVASNDEQIAALDRHPDFERMTDGS</sequence>
<proteinExistence type="predicted"/>
<accession>A0ABQ1N7V3</accession>
<organism evidence="1 2">
    <name type="scientific">Paraburkholderia caffeinilytica</name>
    <dbReference type="NCBI Taxonomy" id="1761016"/>
    <lineage>
        <taxon>Bacteria</taxon>
        <taxon>Pseudomonadati</taxon>
        <taxon>Pseudomonadota</taxon>
        <taxon>Betaproteobacteria</taxon>
        <taxon>Burkholderiales</taxon>
        <taxon>Burkholderiaceae</taxon>
        <taxon>Paraburkholderia</taxon>
    </lineage>
</organism>
<evidence type="ECO:0000313" key="2">
    <source>
        <dbReference type="Proteomes" id="UP000602004"/>
    </source>
</evidence>
<gene>
    <name evidence="1" type="ORF">GCM10011400_51780</name>
</gene>
<protein>
    <submittedName>
        <fullName evidence="1">Uncharacterized protein</fullName>
    </submittedName>
</protein>
<dbReference type="Proteomes" id="UP000602004">
    <property type="component" value="Unassembled WGS sequence"/>
</dbReference>
<dbReference type="EMBL" id="BMHL01000010">
    <property type="protein sequence ID" value="GGC57757.1"/>
    <property type="molecule type" value="Genomic_DNA"/>
</dbReference>
<reference evidence="2" key="1">
    <citation type="journal article" date="2019" name="Int. J. Syst. Evol. Microbiol.">
        <title>The Global Catalogue of Microorganisms (GCM) 10K type strain sequencing project: providing services to taxonomists for standard genome sequencing and annotation.</title>
        <authorList>
            <consortium name="The Broad Institute Genomics Platform"/>
            <consortium name="The Broad Institute Genome Sequencing Center for Infectious Disease"/>
            <person name="Wu L."/>
            <person name="Ma J."/>
        </authorList>
    </citation>
    <scope>NUCLEOTIDE SEQUENCE [LARGE SCALE GENOMIC DNA]</scope>
    <source>
        <strain evidence="2">CGMCC 1.15103</strain>
    </source>
</reference>